<reference evidence="2 3" key="1">
    <citation type="journal article" date="2013" name="Genome Announc.">
        <title>Genome Sequence of the Sulfate-Reducing Bacterium Desulfotomaculum hydrothermale Lam5(T).</title>
        <authorList>
            <person name="Amin O."/>
            <person name="Fardeau M.L."/>
            <person name="Valette O."/>
            <person name="Hirschler-Rea A."/>
            <person name="Barbe V."/>
            <person name="Medigue C."/>
            <person name="Vacherie B."/>
            <person name="Ollivier B."/>
            <person name="Bertin P.N."/>
            <person name="Dolla A."/>
        </authorList>
    </citation>
    <scope>NUCLEOTIDE SEQUENCE [LARGE SCALE GENOMIC DNA]</scope>
    <source>
        <strain evidence="3">Lam5 / DSM 18033</strain>
    </source>
</reference>
<name>K8DZL8_9FIRM</name>
<proteinExistence type="predicted"/>
<comment type="caution">
    <text evidence="2">The sequence shown here is derived from an EMBL/GenBank/DDBJ whole genome shotgun (WGS) entry which is preliminary data.</text>
</comment>
<dbReference type="AlphaFoldDB" id="K8DZL8"/>
<keyword evidence="1" id="KW-0472">Membrane</keyword>
<dbReference type="eggNOG" id="ENOG50339SC">
    <property type="taxonomic scope" value="Bacteria"/>
</dbReference>
<accession>K8DZL8</accession>
<keyword evidence="1" id="KW-0812">Transmembrane</keyword>
<dbReference type="Proteomes" id="UP000009315">
    <property type="component" value="Unassembled WGS sequence"/>
</dbReference>
<keyword evidence="3" id="KW-1185">Reference proteome</keyword>
<keyword evidence="1" id="KW-1133">Transmembrane helix</keyword>
<gene>
    <name evidence="2" type="ORF">DESHY_40104</name>
</gene>
<dbReference type="RefSeq" id="WP_008412041.1">
    <property type="nucleotide sequence ID" value="NZ_CAOS01000011.1"/>
</dbReference>
<evidence type="ECO:0000313" key="2">
    <source>
        <dbReference type="EMBL" id="CCO08554.1"/>
    </source>
</evidence>
<evidence type="ECO:0000256" key="1">
    <source>
        <dbReference type="SAM" id="Phobius"/>
    </source>
</evidence>
<sequence length="81" mass="9093">MAKALLLLTFAYAMIIALELPRLLARRHRRELLAFGLLLLPAMLYGYGLVFDLPLPNPSDWLTAALKPLAMHMEQVFGTAK</sequence>
<feature type="transmembrane region" description="Helical" evidence="1">
    <location>
        <begin position="6"/>
        <end position="25"/>
    </location>
</feature>
<dbReference type="EMBL" id="CAOS01000011">
    <property type="protein sequence ID" value="CCO08554.1"/>
    <property type="molecule type" value="Genomic_DNA"/>
</dbReference>
<evidence type="ECO:0000313" key="3">
    <source>
        <dbReference type="Proteomes" id="UP000009315"/>
    </source>
</evidence>
<feature type="transmembrane region" description="Helical" evidence="1">
    <location>
        <begin position="32"/>
        <end position="51"/>
    </location>
</feature>
<organism evidence="2 3">
    <name type="scientific">Desulforamulus hydrothermalis Lam5 = DSM 18033</name>
    <dbReference type="NCBI Taxonomy" id="1121428"/>
    <lineage>
        <taxon>Bacteria</taxon>
        <taxon>Bacillati</taxon>
        <taxon>Bacillota</taxon>
        <taxon>Clostridia</taxon>
        <taxon>Eubacteriales</taxon>
        <taxon>Peptococcaceae</taxon>
        <taxon>Desulforamulus</taxon>
    </lineage>
</organism>
<protein>
    <submittedName>
        <fullName evidence="2">Uncharacterized protein</fullName>
    </submittedName>
</protein>
<dbReference type="STRING" id="1121428.DESHY_40104"/>